<evidence type="ECO:0000256" key="1">
    <source>
        <dbReference type="SAM" id="SignalP"/>
    </source>
</evidence>
<gene>
    <name evidence="3" type="ORF">QBC47DRAFT_360791</name>
</gene>
<dbReference type="InterPro" id="IPR001283">
    <property type="entry name" value="CRISP-related"/>
</dbReference>
<evidence type="ECO:0000259" key="2">
    <source>
        <dbReference type="SMART" id="SM00198"/>
    </source>
</evidence>
<feature type="domain" description="SCP" evidence="2">
    <location>
        <begin position="41"/>
        <end position="170"/>
    </location>
</feature>
<proteinExistence type="predicted"/>
<evidence type="ECO:0000313" key="4">
    <source>
        <dbReference type="Proteomes" id="UP001239445"/>
    </source>
</evidence>
<protein>
    <submittedName>
        <fullName evidence="3">CAP domain-containing protein</fullName>
    </submittedName>
</protein>
<sequence length="178" mass="19340">MKKFLSIIICGGGLLLAPQAWAATLPSYITAANSPSPTDPSFIAHCLTKVNAIRAEYAAPALEWSPEIAATALRKSNGCILNHTLWATIPADIPPNFAQQVDNAFDAWVAQDEQDAYRAGDLLGGGHFTQTVWKASRRMGCAFSTIRCTNNVQQEWWFYCDFDPAGNVIGEYAGNVSL</sequence>
<dbReference type="Pfam" id="PF00188">
    <property type="entry name" value="CAP"/>
    <property type="match status" value="1"/>
</dbReference>
<dbReference type="EMBL" id="MU839833">
    <property type="protein sequence ID" value="KAK1755915.1"/>
    <property type="molecule type" value="Genomic_DNA"/>
</dbReference>
<dbReference type="Gene3D" id="3.40.33.10">
    <property type="entry name" value="CAP"/>
    <property type="match status" value="1"/>
</dbReference>
<reference evidence="3" key="1">
    <citation type="submission" date="2023-06" db="EMBL/GenBank/DDBJ databases">
        <title>Genome-scale phylogeny and comparative genomics of the fungal order Sordariales.</title>
        <authorList>
            <consortium name="Lawrence Berkeley National Laboratory"/>
            <person name="Hensen N."/>
            <person name="Bonometti L."/>
            <person name="Westerberg I."/>
            <person name="Brannstrom I.O."/>
            <person name="Guillou S."/>
            <person name="Cros-Aarteil S."/>
            <person name="Calhoun S."/>
            <person name="Haridas S."/>
            <person name="Kuo A."/>
            <person name="Mondo S."/>
            <person name="Pangilinan J."/>
            <person name="Riley R."/>
            <person name="Labutti K."/>
            <person name="Andreopoulos B."/>
            <person name="Lipzen A."/>
            <person name="Chen C."/>
            <person name="Yanf M."/>
            <person name="Daum C."/>
            <person name="Ng V."/>
            <person name="Clum A."/>
            <person name="Steindorff A."/>
            <person name="Ohm R."/>
            <person name="Martin F."/>
            <person name="Silar P."/>
            <person name="Natvig D."/>
            <person name="Lalanne C."/>
            <person name="Gautier V."/>
            <person name="Ament-Velasquez S.L."/>
            <person name="Kruys A."/>
            <person name="Hutchinson M.I."/>
            <person name="Powell A.J."/>
            <person name="Barry K."/>
            <person name="Miller A.N."/>
            <person name="Grigoriev I.V."/>
            <person name="Debuchy R."/>
            <person name="Gladieux P."/>
            <person name="Thoren M.H."/>
            <person name="Johannesson H."/>
        </authorList>
    </citation>
    <scope>NUCLEOTIDE SEQUENCE</scope>
    <source>
        <strain evidence="3">PSN4</strain>
    </source>
</reference>
<dbReference type="InterPro" id="IPR035940">
    <property type="entry name" value="CAP_sf"/>
</dbReference>
<dbReference type="SUPFAM" id="SSF55797">
    <property type="entry name" value="PR-1-like"/>
    <property type="match status" value="1"/>
</dbReference>
<keyword evidence="1" id="KW-0732">Signal</keyword>
<dbReference type="PRINTS" id="PR00837">
    <property type="entry name" value="V5TPXLIKE"/>
</dbReference>
<organism evidence="3 4">
    <name type="scientific">Echria macrotheca</name>
    <dbReference type="NCBI Taxonomy" id="438768"/>
    <lineage>
        <taxon>Eukaryota</taxon>
        <taxon>Fungi</taxon>
        <taxon>Dikarya</taxon>
        <taxon>Ascomycota</taxon>
        <taxon>Pezizomycotina</taxon>
        <taxon>Sordariomycetes</taxon>
        <taxon>Sordariomycetidae</taxon>
        <taxon>Sordariales</taxon>
        <taxon>Schizotheciaceae</taxon>
        <taxon>Echria</taxon>
    </lineage>
</organism>
<keyword evidence="4" id="KW-1185">Reference proteome</keyword>
<comment type="caution">
    <text evidence="3">The sequence shown here is derived from an EMBL/GenBank/DDBJ whole genome shotgun (WGS) entry which is preliminary data.</text>
</comment>
<accession>A0AAJ0BCS4</accession>
<dbReference type="Proteomes" id="UP001239445">
    <property type="component" value="Unassembled WGS sequence"/>
</dbReference>
<dbReference type="SMART" id="SM00198">
    <property type="entry name" value="SCP"/>
    <property type="match status" value="1"/>
</dbReference>
<name>A0AAJ0BCS4_9PEZI</name>
<dbReference type="AlphaFoldDB" id="A0AAJ0BCS4"/>
<evidence type="ECO:0000313" key="3">
    <source>
        <dbReference type="EMBL" id="KAK1755915.1"/>
    </source>
</evidence>
<feature type="chain" id="PRO_5042572912" evidence="1">
    <location>
        <begin position="23"/>
        <end position="178"/>
    </location>
</feature>
<dbReference type="InterPro" id="IPR014044">
    <property type="entry name" value="CAP_dom"/>
</dbReference>
<dbReference type="PANTHER" id="PTHR10334">
    <property type="entry name" value="CYSTEINE-RICH SECRETORY PROTEIN-RELATED"/>
    <property type="match status" value="1"/>
</dbReference>
<feature type="signal peptide" evidence="1">
    <location>
        <begin position="1"/>
        <end position="22"/>
    </location>
</feature>